<evidence type="ECO:0000256" key="14">
    <source>
        <dbReference type="ARBA" id="ARBA00049244"/>
    </source>
</evidence>
<dbReference type="InterPro" id="IPR050116">
    <property type="entry name" value="DNA_polymerase-Y"/>
</dbReference>
<dbReference type="EC" id="2.7.7.7" evidence="15"/>
<keyword evidence="4 15" id="KW-0963">Cytoplasm</keyword>
<dbReference type="Proteomes" id="UP001332192">
    <property type="component" value="Chromosome"/>
</dbReference>
<organism evidence="17 18">
    <name type="scientific">Carboxydichorda subterranea</name>
    <dbReference type="NCBI Taxonomy" id="3109565"/>
    <lineage>
        <taxon>Bacteria</taxon>
        <taxon>Bacillati</taxon>
        <taxon>Bacillota</taxon>
        <taxon>Limnochordia</taxon>
        <taxon>Limnochordales</taxon>
        <taxon>Geochordaceae</taxon>
        <taxon>Carboxydichorda</taxon>
    </lineage>
</organism>
<comment type="subunit">
    <text evidence="15">Monomer.</text>
</comment>
<gene>
    <name evidence="15 17" type="primary">dinB</name>
    <name evidence="17" type="ORF">U7230_12760</name>
</gene>
<dbReference type="SUPFAM" id="SSF100879">
    <property type="entry name" value="Lesion bypass DNA polymerase (Y-family), little finger domain"/>
    <property type="match status" value="1"/>
</dbReference>
<evidence type="ECO:0000256" key="5">
    <source>
        <dbReference type="ARBA" id="ARBA00022679"/>
    </source>
</evidence>
<evidence type="ECO:0000313" key="18">
    <source>
        <dbReference type="Proteomes" id="UP001332192"/>
    </source>
</evidence>
<dbReference type="InterPro" id="IPR022880">
    <property type="entry name" value="DNApol_IV"/>
</dbReference>
<evidence type="ECO:0000256" key="7">
    <source>
        <dbReference type="ARBA" id="ARBA00022705"/>
    </source>
</evidence>
<keyword evidence="9 15" id="KW-0227">DNA damage</keyword>
<evidence type="ECO:0000256" key="6">
    <source>
        <dbReference type="ARBA" id="ARBA00022695"/>
    </source>
</evidence>
<evidence type="ECO:0000256" key="12">
    <source>
        <dbReference type="ARBA" id="ARBA00023125"/>
    </source>
</evidence>
<evidence type="ECO:0000256" key="2">
    <source>
        <dbReference type="ARBA" id="ARBA00010945"/>
    </source>
</evidence>
<dbReference type="PROSITE" id="PS50173">
    <property type="entry name" value="UMUC"/>
    <property type="match status" value="1"/>
</dbReference>
<evidence type="ECO:0000256" key="8">
    <source>
        <dbReference type="ARBA" id="ARBA00022723"/>
    </source>
</evidence>
<dbReference type="SUPFAM" id="SSF56672">
    <property type="entry name" value="DNA/RNA polymerases"/>
    <property type="match status" value="1"/>
</dbReference>
<dbReference type="Pfam" id="PF00817">
    <property type="entry name" value="IMS"/>
    <property type="match status" value="1"/>
</dbReference>
<evidence type="ECO:0000256" key="13">
    <source>
        <dbReference type="ARBA" id="ARBA00023204"/>
    </source>
</evidence>
<evidence type="ECO:0000256" key="15">
    <source>
        <dbReference type="HAMAP-Rule" id="MF_01113"/>
    </source>
</evidence>
<dbReference type="CDD" id="cd03586">
    <property type="entry name" value="PolY_Pol_IV_kappa"/>
    <property type="match status" value="1"/>
</dbReference>
<keyword evidence="10 15" id="KW-0460">Magnesium</keyword>
<feature type="site" description="Substrate discrimination" evidence="15">
    <location>
        <position position="25"/>
    </location>
</feature>
<keyword evidence="6 15" id="KW-0548">Nucleotidyltransferase</keyword>
<dbReference type="InterPro" id="IPR036775">
    <property type="entry name" value="DNA_pol_Y-fam_lit_finger_sf"/>
</dbReference>
<evidence type="ECO:0000256" key="10">
    <source>
        <dbReference type="ARBA" id="ARBA00022842"/>
    </source>
</evidence>
<dbReference type="InterPro" id="IPR017961">
    <property type="entry name" value="DNA_pol_Y-fam_little_finger"/>
</dbReference>
<keyword evidence="8 15" id="KW-0479">Metal-binding</keyword>
<evidence type="ECO:0000256" key="4">
    <source>
        <dbReference type="ARBA" id="ARBA00022490"/>
    </source>
</evidence>
<feature type="binding site" evidence="15">
    <location>
        <position position="116"/>
    </location>
    <ligand>
        <name>Mg(2+)</name>
        <dbReference type="ChEBI" id="CHEBI:18420"/>
    </ligand>
</feature>
<sequence length="413" mass="45658">MIASSGAGHPAAGRVIAHVDMDAFFAAVEVRERPELAGKPVIVGGRRDSRRGVVATCSYEARRYGVRSAMPIRRAVELCPQGIFLEPRHHLYRQVSDRILEVLHTFSPLVEPVSIDEAYLDVTADRARFESLEALGRAIKTAIHAAERLTASVGIAPNKFLAKLATTLSKPNGLMVVEPSGVDRLLLPLAVDHLPGVGPRTAARLREMGIHRVADVRARPRSYLAERLGRFGETLYELAMGIDPRPVQPPQPARSLSAEQTYEEDITAPEQVRARLAELAAEVGRRLRAEGFWARTVVLKARYPDFVTLTRRVTLREPTADDALLFETAYALWRQLPPRPGGFRLLGVGAESLTRFSQPLLWEAPERSARQAQVDRLVDAINTRYDRVVVGRGRIFKAVARRSPGKTRDDAGG</sequence>
<keyword evidence="3 15" id="KW-0515">Mutator protein</keyword>
<dbReference type="Pfam" id="PF11799">
    <property type="entry name" value="IMS_C"/>
    <property type="match status" value="1"/>
</dbReference>
<comment type="similarity">
    <text evidence="2 15">Belongs to the DNA polymerase type-Y family.</text>
</comment>
<comment type="catalytic activity">
    <reaction evidence="14 15">
        <text>DNA(n) + a 2'-deoxyribonucleoside 5'-triphosphate = DNA(n+1) + diphosphate</text>
        <dbReference type="Rhea" id="RHEA:22508"/>
        <dbReference type="Rhea" id="RHEA-COMP:17339"/>
        <dbReference type="Rhea" id="RHEA-COMP:17340"/>
        <dbReference type="ChEBI" id="CHEBI:33019"/>
        <dbReference type="ChEBI" id="CHEBI:61560"/>
        <dbReference type="ChEBI" id="CHEBI:173112"/>
        <dbReference type="EC" id="2.7.7.7"/>
    </reaction>
</comment>
<feature type="active site" evidence="15">
    <location>
        <position position="117"/>
    </location>
</feature>
<keyword evidence="11 15" id="KW-0239">DNA-directed DNA polymerase</keyword>
<dbReference type="InterPro" id="IPR001126">
    <property type="entry name" value="UmuC"/>
</dbReference>
<dbReference type="PANTHER" id="PTHR11076">
    <property type="entry name" value="DNA REPAIR POLYMERASE UMUC / TRANSFERASE FAMILY MEMBER"/>
    <property type="match status" value="1"/>
</dbReference>
<dbReference type="Pfam" id="PF21999">
    <property type="entry name" value="IMS_HHH_1"/>
    <property type="match status" value="1"/>
</dbReference>
<proteinExistence type="inferred from homology"/>
<dbReference type="GO" id="GO:0003887">
    <property type="term" value="F:DNA-directed DNA polymerase activity"/>
    <property type="evidence" value="ECO:0007669"/>
    <property type="project" value="UniProtKB-EC"/>
</dbReference>
<dbReference type="Gene3D" id="3.30.70.270">
    <property type="match status" value="1"/>
</dbReference>
<evidence type="ECO:0000256" key="11">
    <source>
        <dbReference type="ARBA" id="ARBA00022932"/>
    </source>
</evidence>
<dbReference type="InterPro" id="IPR053848">
    <property type="entry name" value="IMS_HHH_1"/>
</dbReference>
<comment type="cofactor">
    <cofactor evidence="15">
        <name>Mg(2+)</name>
        <dbReference type="ChEBI" id="CHEBI:18420"/>
    </cofactor>
    <text evidence="15">Binds 2 magnesium ions per subunit.</text>
</comment>
<keyword evidence="13 15" id="KW-0234">DNA repair</keyword>
<dbReference type="InterPro" id="IPR043502">
    <property type="entry name" value="DNA/RNA_pol_sf"/>
</dbReference>
<feature type="domain" description="UmuC" evidence="16">
    <location>
        <begin position="16"/>
        <end position="198"/>
    </location>
</feature>
<protein>
    <recommendedName>
        <fullName evidence="15">DNA polymerase IV</fullName>
        <shortName evidence="15">Pol IV</shortName>
        <ecNumber evidence="15">2.7.7.7</ecNumber>
    </recommendedName>
</protein>
<dbReference type="HAMAP" id="MF_01113">
    <property type="entry name" value="DNApol_IV"/>
    <property type="match status" value="1"/>
</dbReference>
<comment type="function">
    <text evidence="15">Poorly processive, error-prone DNA polymerase involved in untargeted mutagenesis. Copies undamaged DNA at stalled replication forks, which arise in vivo from mismatched or misaligned primer ends. These misaligned primers can be extended by PolIV. Exhibits no 3'-5' exonuclease (proofreading) activity. May be involved in translesional synthesis, in conjunction with the beta clamp from PolIII.</text>
</comment>
<dbReference type="Gene3D" id="3.30.1490.100">
    <property type="entry name" value="DNA polymerase, Y-family, little finger domain"/>
    <property type="match status" value="1"/>
</dbReference>
<keyword evidence="5 15" id="KW-0808">Transferase</keyword>
<keyword evidence="7 15" id="KW-0235">DNA replication</keyword>
<dbReference type="Gene3D" id="3.40.1170.60">
    <property type="match status" value="1"/>
</dbReference>
<evidence type="ECO:0000256" key="3">
    <source>
        <dbReference type="ARBA" id="ARBA00022457"/>
    </source>
</evidence>
<evidence type="ECO:0000256" key="1">
    <source>
        <dbReference type="ARBA" id="ARBA00004496"/>
    </source>
</evidence>
<dbReference type="RefSeq" id="WP_324716217.1">
    <property type="nucleotide sequence ID" value="NZ_CP141615.1"/>
</dbReference>
<keyword evidence="12 15" id="KW-0238">DNA-binding</keyword>
<dbReference type="InterPro" id="IPR043128">
    <property type="entry name" value="Rev_trsase/Diguanyl_cyclase"/>
</dbReference>
<dbReference type="PANTHER" id="PTHR11076:SF33">
    <property type="entry name" value="DNA POLYMERASE KAPPA"/>
    <property type="match status" value="1"/>
</dbReference>
<comment type="subcellular location">
    <subcellularLocation>
        <location evidence="1 15">Cytoplasm</location>
    </subcellularLocation>
</comment>
<evidence type="ECO:0000256" key="9">
    <source>
        <dbReference type="ARBA" id="ARBA00022763"/>
    </source>
</evidence>
<reference evidence="17 18" key="1">
    <citation type="journal article" date="2024" name="Front. Microbiol.">
        <title>Novel thermophilic genera Geochorda gen. nov. and Carboxydochorda gen. nov. from the deep terrestrial subsurface reveal the ecophysiological diversity in the class Limnochordia.</title>
        <authorList>
            <person name="Karnachuk O.V."/>
            <person name="Lukina A.P."/>
            <person name="Avakyan M.R."/>
            <person name="Kadnikov V.V."/>
            <person name="Begmatov S."/>
            <person name="Beletsky A.V."/>
            <person name="Vlasova K.G."/>
            <person name="Novikov A.A."/>
            <person name="Shcherbakova V.A."/>
            <person name="Mardanov A.V."/>
            <person name="Ravin N.V."/>
        </authorList>
    </citation>
    <scope>NUCLEOTIDE SEQUENCE [LARGE SCALE GENOMIC DNA]</scope>
    <source>
        <strain evidence="17 18">L945</strain>
    </source>
</reference>
<dbReference type="EMBL" id="CP141615">
    <property type="protein sequence ID" value="WRP16945.1"/>
    <property type="molecule type" value="Genomic_DNA"/>
</dbReference>
<keyword evidence="18" id="KW-1185">Reference proteome</keyword>
<evidence type="ECO:0000259" key="16">
    <source>
        <dbReference type="PROSITE" id="PS50173"/>
    </source>
</evidence>
<evidence type="ECO:0000313" key="17">
    <source>
        <dbReference type="EMBL" id="WRP16945.1"/>
    </source>
</evidence>
<feature type="binding site" evidence="15">
    <location>
        <position position="20"/>
    </location>
    <ligand>
        <name>Mg(2+)</name>
        <dbReference type="ChEBI" id="CHEBI:18420"/>
    </ligand>
</feature>
<dbReference type="Gene3D" id="1.10.150.20">
    <property type="entry name" value="5' to 3' exonuclease, C-terminal subdomain"/>
    <property type="match status" value="1"/>
</dbReference>
<dbReference type="NCBIfam" id="NF002677">
    <property type="entry name" value="PRK02406.1"/>
    <property type="match status" value="1"/>
</dbReference>
<name>A0ABZ1BVX1_9FIRM</name>
<accession>A0ABZ1BVX1</accession>